<dbReference type="NCBIfam" id="NF001824">
    <property type="entry name" value="PRK00558.1-5"/>
    <property type="match status" value="1"/>
</dbReference>
<evidence type="ECO:0000256" key="1">
    <source>
        <dbReference type="ARBA" id="ARBA00022490"/>
    </source>
</evidence>
<dbReference type="PANTHER" id="PTHR30562:SF1">
    <property type="entry name" value="UVRABC SYSTEM PROTEIN C"/>
    <property type="match status" value="1"/>
</dbReference>
<evidence type="ECO:0000256" key="5">
    <source>
        <dbReference type="ARBA" id="ARBA00023204"/>
    </source>
</evidence>
<dbReference type="InterPro" id="IPR035901">
    <property type="entry name" value="GIY-YIG_endonuc_sf"/>
</dbReference>
<dbReference type="InterPro" id="IPR001943">
    <property type="entry name" value="UVR_dom"/>
</dbReference>
<keyword evidence="6" id="KW-0742">SOS response</keyword>
<dbReference type="InterPro" id="IPR038476">
    <property type="entry name" value="UvrC_RNase_H_dom_sf"/>
</dbReference>
<dbReference type="Pfam" id="PF14520">
    <property type="entry name" value="HHH_5"/>
    <property type="match status" value="1"/>
</dbReference>
<evidence type="ECO:0000313" key="10">
    <source>
        <dbReference type="EMBL" id="WNM25930.1"/>
    </source>
</evidence>
<dbReference type="GO" id="GO:0006289">
    <property type="term" value="P:nucleotide-excision repair"/>
    <property type="evidence" value="ECO:0007669"/>
    <property type="project" value="UniProtKB-UniRule"/>
</dbReference>
<dbReference type="PROSITE" id="PS50165">
    <property type="entry name" value="UVRC"/>
    <property type="match status" value="1"/>
</dbReference>
<dbReference type="AlphaFoldDB" id="A0AA96FAT4"/>
<keyword evidence="5 6" id="KW-0234">DNA repair</keyword>
<comment type="subunit">
    <text evidence="6">Interacts with UvrB in an incision complex.</text>
</comment>
<dbReference type="InterPro" id="IPR004791">
    <property type="entry name" value="UvrC"/>
</dbReference>
<gene>
    <name evidence="6 10" type="primary">uvrC</name>
    <name evidence="10" type="ORF">RN606_07200</name>
</gene>
<dbReference type="InterPro" id="IPR000305">
    <property type="entry name" value="GIY-YIG_endonuc"/>
</dbReference>
<dbReference type="SUPFAM" id="SSF46600">
    <property type="entry name" value="C-terminal UvrC-binding domain of UvrB"/>
    <property type="match status" value="1"/>
</dbReference>
<keyword evidence="10" id="KW-0378">Hydrolase</keyword>
<dbReference type="InterPro" id="IPR036876">
    <property type="entry name" value="UVR_dom_sf"/>
</dbReference>
<evidence type="ECO:0000256" key="6">
    <source>
        <dbReference type="HAMAP-Rule" id="MF_00203"/>
    </source>
</evidence>
<comment type="function">
    <text evidence="6">The UvrABC repair system catalyzes the recognition and processing of DNA lesions. UvrC both incises the 5' and 3' sides of the lesion. The N-terminal half is responsible for the 3' incision and the C-terminal half is responsible for the 5' incision.</text>
</comment>
<dbReference type="CDD" id="cd10434">
    <property type="entry name" value="GIY-YIG_UvrC_Cho"/>
    <property type="match status" value="1"/>
</dbReference>
<dbReference type="Gene3D" id="3.30.420.340">
    <property type="entry name" value="UvrC, RNAse H endonuclease domain"/>
    <property type="match status" value="1"/>
</dbReference>
<dbReference type="GO" id="GO:0009380">
    <property type="term" value="C:excinuclease repair complex"/>
    <property type="evidence" value="ECO:0007669"/>
    <property type="project" value="InterPro"/>
</dbReference>
<feature type="domain" description="GIY-YIG" evidence="8">
    <location>
        <begin position="16"/>
        <end position="95"/>
    </location>
</feature>
<feature type="domain" description="UVR" evidence="7">
    <location>
        <begin position="208"/>
        <end position="243"/>
    </location>
</feature>
<keyword evidence="1 6" id="KW-0963">Cytoplasm</keyword>
<dbReference type="PANTHER" id="PTHR30562">
    <property type="entry name" value="UVRC/OXIDOREDUCTASE"/>
    <property type="match status" value="1"/>
</dbReference>
<feature type="domain" description="UvrC family homology region profile" evidence="9">
    <location>
        <begin position="269"/>
        <end position="499"/>
    </location>
</feature>
<evidence type="ECO:0000256" key="4">
    <source>
        <dbReference type="ARBA" id="ARBA00022881"/>
    </source>
</evidence>
<keyword evidence="2 6" id="KW-0227">DNA damage</keyword>
<dbReference type="GO" id="GO:0005737">
    <property type="term" value="C:cytoplasm"/>
    <property type="evidence" value="ECO:0007669"/>
    <property type="project" value="UniProtKB-SubCell"/>
</dbReference>
<evidence type="ECO:0000259" key="9">
    <source>
        <dbReference type="PROSITE" id="PS50165"/>
    </source>
</evidence>
<comment type="subcellular location">
    <subcellularLocation>
        <location evidence="6">Cytoplasm</location>
    </subcellularLocation>
</comment>
<dbReference type="Proteomes" id="UP001304125">
    <property type="component" value="Chromosome"/>
</dbReference>
<dbReference type="PROSITE" id="PS50151">
    <property type="entry name" value="UVR"/>
    <property type="match status" value="1"/>
</dbReference>
<name>A0AA96FAT4_9MICO</name>
<protein>
    <recommendedName>
        <fullName evidence="6">UvrABC system protein C</fullName>
        <shortName evidence="6">Protein UvrC</shortName>
    </recommendedName>
    <alternativeName>
        <fullName evidence="6">Excinuclease ABC subunit C</fullName>
    </alternativeName>
</protein>
<accession>A0AA96FAT4</accession>
<evidence type="ECO:0000313" key="11">
    <source>
        <dbReference type="Proteomes" id="UP001304125"/>
    </source>
</evidence>
<dbReference type="Pfam" id="PF01541">
    <property type="entry name" value="GIY-YIG"/>
    <property type="match status" value="1"/>
</dbReference>
<proteinExistence type="inferred from homology"/>
<dbReference type="Gene3D" id="3.40.1440.10">
    <property type="entry name" value="GIY-YIG endonuclease"/>
    <property type="match status" value="1"/>
</dbReference>
<dbReference type="Gene3D" id="4.10.860.10">
    <property type="entry name" value="UVR domain"/>
    <property type="match status" value="1"/>
</dbReference>
<dbReference type="Pfam" id="PF02151">
    <property type="entry name" value="UVR"/>
    <property type="match status" value="1"/>
</dbReference>
<dbReference type="FunFam" id="3.40.1440.10:FF:000001">
    <property type="entry name" value="UvrABC system protein C"/>
    <property type="match status" value="1"/>
</dbReference>
<comment type="similarity">
    <text evidence="6">Belongs to the UvrC family.</text>
</comment>
<dbReference type="GO" id="GO:0009381">
    <property type="term" value="F:excinuclease ABC activity"/>
    <property type="evidence" value="ECO:0007669"/>
    <property type="project" value="UniProtKB-UniRule"/>
</dbReference>
<evidence type="ECO:0000259" key="7">
    <source>
        <dbReference type="PROSITE" id="PS50151"/>
    </source>
</evidence>
<evidence type="ECO:0000259" key="8">
    <source>
        <dbReference type="PROSITE" id="PS50164"/>
    </source>
</evidence>
<sequence>MTNPAEYRPATGTIPARPGVYRFRDPHGRVVYVGKAKSLRARLQNYFQPLERLHPRTRAMVTTAASVEWTVVRNEVEALILEHTWIKEYDPRFNVAFRDDKSYPFLAVTMNEQFPRMQVMRGERRKGVRYFGPYAKAWAIRETVDTLLNVLPMRTCSSAVFRKAERQGRPCLLGYIDKCAAPCVGRVSADEHREIAERVCQVLGGDAKPLIRDLTRQMEDAAAREEFEVAARARDRLQALQSVLERNAIVLSPGTDADIFSLIDEDLEASAHVFHVRDGRIAGERGWVVDKPEPLTPAQLVTQLVQEAYGDVEPADIPPEVLVPALPEDASPLSEWLAGVRGAKVSLRTPARGKKAELAATGRQNAQQVLDQHRLKRASDLTSRSAALQELQEALGMAEAPLRIECYDISHTQGTNMVGSMVVFEDALPRKAEYRQFIVRDAADDTAAMDEVLSRRFARLLEERQLPPDERESSRFAYPPQLVVVDGGLPQVEAARRVLARLGIDDVALVGLAKRLEEVWVPGEEFPVILPRGSEPLYLLQRVRDEAHRFAITAHRRKRGKAMTASALDEIPGVGPARARSLVTHFGSLARLRQASVEQIAMVPGVGDQLASAIHATLHGTDGMLEA</sequence>
<dbReference type="RefSeq" id="WP_313501632.1">
    <property type="nucleotide sequence ID" value="NZ_CP134879.1"/>
</dbReference>
<dbReference type="HAMAP" id="MF_00203">
    <property type="entry name" value="UvrC"/>
    <property type="match status" value="1"/>
</dbReference>
<dbReference type="Pfam" id="PF22920">
    <property type="entry name" value="UvrC_RNaseH"/>
    <property type="match status" value="1"/>
</dbReference>
<dbReference type="SMART" id="SM00465">
    <property type="entry name" value="GIYc"/>
    <property type="match status" value="1"/>
</dbReference>
<evidence type="ECO:0000256" key="3">
    <source>
        <dbReference type="ARBA" id="ARBA00022769"/>
    </source>
</evidence>
<dbReference type="NCBIfam" id="TIGR00194">
    <property type="entry name" value="uvrC"/>
    <property type="match status" value="1"/>
</dbReference>
<dbReference type="GO" id="GO:0003677">
    <property type="term" value="F:DNA binding"/>
    <property type="evidence" value="ECO:0007669"/>
    <property type="project" value="UniProtKB-UniRule"/>
</dbReference>
<dbReference type="PROSITE" id="PS50164">
    <property type="entry name" value="GIY_YIG"/>
    <property type="match status" value="1"/>
</dbReference>
<dbReference type="InterPro" id="IPR003583">
    <property type="entry name" value="Hlx-hairpin-Hlx_DNA-bd_motif"/>
</dbReference>
<dbReference type="InterPro" id="IPR047296">
    <property type="entry name" value="GIY-YIG_UvrC_Cho"/>
</dbReference>
<organism evidence="10 11">
    <name type="scientific">Demequina capsici</name>
    <dbReference type="NCBI Taxonomy" id="3075620"/>
    <lineage>
        <taxon>Bacteria</taxon>
        <taxon>Bacillati</taxon>
        <taxon>Actinomycetota</taxon>
        <taxon>Actinomycetes</taxon>
        <taxon>Micrococcales</taxon>
        <taxon>Demequinaceae</taxon>
        <taxon>Demequina</taxon>
    </lineage>
</organism>
<dbReference type="GO" id="GO:0009432">
    <property type="term" value="P:SOS response"/>
    <property type="evidence" value="ECO:0007669"/>
    <property type="project" value="UniProtKB-UniRule"/>
</dbReference>
<dbReference type="Pfam" id="PF08459">
    <property type="entry name" value="UvrC_RNaseH_dom"/>
    <property type="match status" value="1"/>
</dbReference>
<dbReference type="EMBL" id="CP134879">
    <property type="protein sequence ID" value="WNM25930.1"/>
    <property type="molecule type" value="Genomic_DNA"/>
</dbReference>
<reference evidence="10 11" key="1">
    <citation type="submission" date="2023-09" db="EMBL/GenBank/DDBJ databases">
        <title>Demequina sp. a novel bacteria isolated from Capsicum annuum.</title>
        <authorList>
            <person name="Humaira Z."/>
            <person name="Lee J."/>
            <person name="Cho D."/>
        </authorList>
    </citation>
    <scope>NUCLEOTIDE SEQUENCE [LARGE SCALE GENOMIC DNA]</scope>
    <source>
        <strain evidence="10 11">OYTSA14</strain>
    </source>
</reference>
<keyword evidence="3 6" id="KW-0228">DNA excision</keyword>
<keyword evidence="4 6" id="KW-0267">Excision nuclease</keyword>
<keyword evidence="11" id="KW-1185">Reference proteome</keyword>
<dbReference type="InterPro" id="IPR001162">
    <property type="entry name" value="UvrC_RNase_H_dom"/>
</dbReference>
<dbReference type="SUPFAM" id="SSF82771">
    <property type="entry name" value="GIY-YIG endonuclease"/>
    <property type="match status" value="1"/>
</dbReference>
<dbReference type="SUPFAM" id="SSF47781">
    <property type="entry name" value="RuvA domain 2-like"/>
    <property type="match status" value="1"/>
</dbReference>
<dbReference type="InterPro" id="IPR010994">
    <property type="entry name" value="RuvA_2-like"/>
</dbReference>
<dbReference type="InterPro" id="IPR050066">
    <property type="entry name" value="UvrABC_protein_C"/>
</dbReference>
<evidence type="ECO:0000256" key="2">
    <source>
        <dbReference type="ARBA" id="ARBA00022763"/>
    </source>
</evidence>
<dbReference type="Gene3D" id="1.10.150.20">
    <property type="entry name" value="5' to 3' exonuclease, C-terminal subdomain"/>
    <property type="match status" value="1"/>
</dbReference>
<dbReference type="SMART" id="SM00278">
    <property type="entry name" value="HhH1"/>
    <property type="match status" value="2"/>
</dbReference>